<sequence>MKKRYQQTWFPSYGFENTYVFLVTKETAEKYNLKTVSDLGKIADKLVAGVDTAWITREGDGYEGFKKEYNFQFKSILPMQIGLVYDAVNAGKMDVILGYSTDGRIGSYDLVMLKDDKRFFPPYDAAPVVSDKLLKETPEIKDVLNRLDGKISTKKMQELNYQADNDLIEPAVVAERFLKENNYFEGE</sequence>
<evidence type="ECO:0000313" key="2">
    <source>
        <dbReference type="Proteomes" id="UP001317613"/>
    </source>
</evidence>
<gene>
    <name evidence="1" type="ORF">EfsSVR2332_30630</name>
</gene>
<protein>
    <submittedName>
        <fullName evidence="1">Uncharacterized protein</fullName>
    </submittedName>
</protein>
<reference evidence="1" key="1">
    <citation type="submission" date="2022-08" db="EMBL/GenBank/DDBJ databases">
        <title>Molecular epidemiological analysis of five strains of VanD-type vancomycin-resistant Enterococcus faecalis.</title>
        <authorList>
            <person name="Mimura K."/>
            <person name="Hashimoto Y."/>
            <person name="Tomita H."/>
        </authorList>
    </citation>
    <scope>NUCLEOTIDE SEQUENCE</scope>
    <source>
        <strain evidence="1">SVR2332</strain>
    </source>
</reference>
<dbReference type="Proteomes" id="UP001317613">
    <property type="component" value="Chromosome"/>
</dbReference>
<proteinExistence type="predicted"/>
<organism evidence="1 2">
    <name type="scientific">Enterococcus faecalis</name>
    <name type="common">Streptococcus faecalis</name>
    <dbReference type="NCBI Taxonomy" id="1351"/>
    <lineage>
        <taxon>Bacteria</taxon>
        <taxon>Bacillati</taxon>
        <taxon>Bacillota</taxon>
        <taxon>Bacilli</taxon>
        <taxon>Lactobacillales</taxon>
        <taxon>Enterococcaceae</taxon>
        <taxon>Enterococcus</taxon>
    </lineage>
</organism>
<name>A0AC59HTS1_ENTFL</name>
<evidence type="ECO:0000313" key="1">
    <source>
        <dbReference type="EMBL" id="BDQ62985.1"/>
    </source>
</evidence>
<accession>A0AC59HTS1</accession>
<dbReference type="EMBL" id="AP026729">
    <property type="protein sequence ID" value="BDQ62985.1"/>
    <property type="molecule type" value="Genomic_DNA"/>
</dbReference>